<accession>A0A1I5KT08</accession>
<name>A0A1I5KT08_9RHOB</name>
<protein>
    <submittedName>
        <fullName evidence="2">Uncharacterized protein</fullName>
    </submittedName>
</protein>
<dbReference type="AlphaFoldDB" id="A0A1I5KT08"/>
<sequence>MAQDPKNYRDPKVTETHEKKGSMTWLWITIAVIVVLAALAWIFGWFDGDEPVEAAQVAPVAPVELRLTA</sequence>
<keyword evidence="1" id="KW-1133">Transmembrane helix</keyword>
<evidence type="ECO:0000256" key="1">
    <source>
        <dbReference type="SAM" id="Phobius"/>
    </source>
</evidence>
<dbReference type="Proteomes" id="UP000199356">
    <property type="component" value="Unassembled WGS sequence"/>
</dbReference>
<evidence type="ECO:0000313" key="3">
    <source>
        <dbReference type="Proteomes" id="UP000199356"/>
    </source>
</evidence>
<keyword evidence="1" id="KW-0472">Membrane</keyword>
<keyword evidence="3" id="KW-1185">Reference proteome</keyword>
<keyword evidence="1" id="KW-0812">Transmembrane</keyword>
<gene>
    <name evidence="2" type="ORF">SAMN04488047_101299</name>
</gene>
<dbReference type="STRING" id="441119.SAMN04488047_101299"/>
<reference evidence="2 3" key="1">
    <citation type="submission" date="2016-10" db="EMBL/GenBank/DDBJ databases">
        <authorList>
            <person name="de Groot N.N."/>
        </authorList>
    </citation>
    <scope>NUCLEOTIDE SEQUENCE [LARGE SCALE GENOMIC DNA]</scope>
    <source>
        <strain evidence="2 3">DSM 19547</strain>
    </source>
</reference>
<proteinExistence type="predicted"/>
<evidence type="ECO:0000313" key="2">
    <source>
        <dbReference type="EMBL" id="SFO88239.1"/>
    </source>
</evidence>
<dbReference type="EMBL" id="FOXA01000001">
    <property type="protein sequence ID" value="SFO88239.1"/>
    <property type="molecule type" value="Genomic_DNA"/>
</dbReference>
<feature type="transmembrane region" description="Helical" evidence="1">
    <location>
        <begin position="25"/>
        <end position="46"/>
    </location>
</feature>
<organism evidence="2 3">
    <name type="scientific">Tranquillimonas alkanivorans</name>
    <dbReference type="NCBI Taxonomy" id="441119"/>
    <lineage>
        <taxon>Bacteria</taxon>
        <taxon>Pseudomonadati</taxon>
        <taxon>Pseudomonadota</taxon>
        <taxon>Alphaproteobacteria</taxon>
        <taxon>Rhodobacterales</taxon>
        <taxon>Roseobacteraceae</taxon>
        <taxon>Tranquillimonas</taxon>
    </lineage>
</organism>
<dbReference type="RefSeq" id="WP_093416716.1">
    <property type="nucleotide sequence ID" value="NZ_FOXA01000001.1"/>
</dbReference>